<gene>
    <name evidence="1" type="ORF">SAMN02982990_01268</name>
</gene>
<proteinExistence type="predicted"/>
<keyword evidence="2" id="KW-1185">Reference proteome</keyword>
<reference evidence="2" key="1">
    <citation type="submission" date="2016-10" db="EMBL/GenBank/DDBJ databases">
        <authorList>
            <person name="Varghese N."/>
            <person name="Submissions S."/>
        </authorList>
    </citation>
    <scope>NUCLEOTIDE SEQUENCE [LARGE SCALE GENOMIC DNA]</scope>
    <source>
        <strain evidence="2">ATCC 29999</strain>
    </source>
</reference>
<dbReference type="EMBL" id="FMWJ01000004">
    <property type="protein sequence ID" value="SCZ58527.1"/>
    <property type="molecule type" value="Genomic_DNA"/>
</dbReference>
<sequence length="80" mass="9136">MDNEVILDILNDVVCYVDTALKPALIDDDKIKQTPVNIAKRIEQAPVEKNSKEQQVLQQTRLLIELLPEIVNTIKQINQL</sequence>
<evidence type="ECO:0000313" key="1">
    <source>
        <dbReference type="EMBL" id="SCZ58527.1"/>
    </source>
</evidence>
<dbReference type="Proteomes" id="UP000183223">
    <property type="component" value="Unassembled WGS sequence"/>
</dbReference>
<name>A0A1G5QA12_PHOLU</name>
<organism evidence="1 2">
    <name type="scientific">Photorhabdus luminescens</name>
    <name type="common">Xenorhabdus luminescens</name>
    <dbReference type="NCBI Taxonomy" id="29488"/>
    <lineage>
        <taxon>Bacteria</taxon>
        <taxon>Pseudomonadati</taxon>
        <taxon>Pseudomonadota</taxon>
        <taxon>Gammaproteobacteria</taxon>
        <taxon>Enterobacterales</taxon>
        <taxon>Morganellaceae</taxon>
        <taxon>Photorhabdus</taxon>
    </lineage>
</organism>
<dbReference type="AlphaFoldDB" id="A0A1G5QA12"/>
<protein>
    <submittedName>
        <fullName evidence="1">Uncharacterized protein</fullName>
    </submittedName>
</protein>
<evidence type="ECO:0000313" key="2">
    <source>
        <dbReference type="Proteomes" id="UP000183223"/>
    </source>
</evidence>
<accession>A0A1G5QA12</accession>